<proteinExistence type="predicted"/>
<dbReference type="Gene3D" id="3.10.20.320">
    <property type="entry name" value="Putative peptidoglycan bound protein (lpxtg motif)"/>
    <property type="match status" value="1"/>
</dbReference>
<evidence type="ECO:0000256" key="4">
    <source>
        <dbReference type="ARBA" id="ARBA00022737"/>
    </source>
</evidence>
<keyword evidence="7" id="KW-1133">Transmembrane helix</keyword>
<evidence type="ECO:0000256" key="7">
    <source>
        <dbReference type="SAM" id="Phobius"/>
    </source>
</evidence>
<keyword evidence="3 8" id="KW-0732">Signal</keyword>
<feature type="domain" description="Gram-positive cocci surface proteins LPxTG" evidence="9">
    <location>
        <begin position="325"/>
        <end position="352"/>
    </location>
</feature>
<dbReference type="InterPro" id="IPR019931">
    <property type="entry name" value="LPXTG_anchor"/>
</dbReference>
<organism evidence="11 12">
    <name type="scientific">Candidatus Enterococcus lemimoniae</name>
    <dbReference type="NCBI Taxonomy" id="1834167"/>
    <lineage>
        <taxon>Bacteria</taxon>
        <taxon>Bacillati</taxon>
        <taxon>Bacillota</taxon>
        <taxon>Bacilli</taxon>
        <taxon>Lactobacillales</taxon>
        <taxon>Enterococcaceae</taxon>
        <taxon>Enterococcus</taxon>
    </lineage>
</organism>
<reference evidence="12" key="1">
    <citation type="submission" date="2017-05" db="EMBL/GenBank/DDBJ databases">
        <title>The Genome Sequence of EEnterococcus faecalis 9F2_4866.</title>
        <authorList>
            <consortium name="The Broad Institute Genomics Platform"/>
            <consortium name="The Broad Institute Genomic Center for Infectious Diseases"/>
            <person name="Earl A."/>
            <person name="Manson A."/>
            <person name="Schwartman J."/>
            <person name="Gilmore M."/>
            <person name="Abouelleil A."/>
            <person name="Cao P."/>
            <person name="Chapman S."/>
            <person name="Cusick C."/>
            <person name="Shea T."/>
            <person name="Young S."/>
            <person name="Neafsey D."/>
            <person name="Nusbaum C."/>
            <person name="Birren B."/>
        </authorList>
    </citation>
    <scope>NUCLEOTIDE SEQUENCE [LARGE SCALE GENOMIC DNA]</scope>
    <source>
        <strain evidence="12">12C11_DIV0727</strain>
    </source>
</reference>
<keyword evidence="7" id="KW-0812">Transmembrane</keyword>
<dbReference type="NCBIfam" id="TIGR01167">
    <property type="entry name" value="LPXTG_anchor"/>
    <property type="match status" value="1"/>
</dbReference>
<dbReference type="Proteomes" id="UP000195080">
    <property type="component" value="Chromosome"/>
</dbReference>
<keyword evidence="5" id="KW-0572">Peptidoglycan-anchor</keyword>
<feature type="domain" description="MucBP" evidence="10">
    <location>
        <begin position="195"/>
        <end position="252"/>
    </location>
</feature>
<protein>
    <recommendedName>
        <fullName evidence="13">Gram-positive cocci surface proteins LPxTG domain-containing protein</fullName>
    </recommendedName>
</protein>
<keyword evidence="2" id="KW-0964">Secreted</keyword>
<evidence type="ECO:0000256" key="8">
    <source>
        <dbReference type="SAM" id="SignalP"/>
    </source>
</evidence>
<feature type="region of interest" description="Disordered" evidence="6">
    <location>
        <begin position="260"/>
        <end position="327"/>
    </location>
</feature>
<dbReference type="EMBL" id="CP147248">
    <property type="protein sequence ID" value="WYJ86118.1"/>
    <property type="molecule type" value="Genomic_DNA"/>
</dbReference>
<feature type="chain" id="PRO_5046489071" description="Gram-positive cocci surface proteins LPxTG domain-containing protein" evidence="8">
    <location>
        <begin position="27"/>
        <end position="359"/>
    </location>
</feature>
<evidence type="ECO:0000256" key="3">
    <source>
        <dbReference type="ARBA" id="ARBA00022729"/>
    </source>
</evidence>
<evidence type="ECO:0008006" key="13">
    <source>
        <dbReference type="Google" id="ProtNLM"/>
    </source>
</evidence>
<dbReference type="Pfam" id="PF06458">
    <property type="entry name" value="MucBP"/>
    <property type="match status" value="1"/>
</dbReference>
<evidence type="ECO:0000313" key="11">
    <source>
        <dbReference type="EMBL" id="WYJ86118.1"/>
    </source>
</evidence>
<evidence type="ECO:0000259" key="9">
    <source>
        <dbReference type="Pfam" id="PF00746"/>
    </source>
</evidence>
<feature type="transmembrane region" description="Helical" evidence="7">
    <location>
        <begin position="336"/>
        <end position="354"/>
    </location>
</feature>
<evidence type="ECO:0000259" key="10">
    <source>
        <dbReference type="Pfam" id="PF06458"/>
    </source>
</evidence>
<gene>
    <name evidence="11" type="ORF">A5866_001196</name>
</gene>
<feature type="compositionally biased region" description="Low complexity" evidence="6">
    <location>
        <begin position="260"/>
        <end position="321"/>
    </location>
</feature>
<reference evidence="11 12" key="2">
    <citation type="submission" date="2024-03" db="EMBL/GenBank/DDBJ databases">
        <title>The Genome Sequence of Enterococcus sp. DIV0727d.</title>
        <authorList>
            <consortium name="The Broad Institute Genomics Platform"/>
            <consortium name="The Broad Institute Microbial Omics Core"/>
            <consortium name="The Broad Institute Genomic Center for Infectious Diseases"/>
            <person name="Earl A."/>
            <person name="Manson A."/>
            <person name="Gilmore M."/>
            <person name="Schwartman J."/>
            <person name="Shea T."/>
            <person name="Abouelleil A."/>
            <person name="Cao P."/>
            <person name="Chapman S."/>
            <person name="Cusick C."/>
            <person name="Young S."/>
            <person name="Neafsey D."/>
            <person name="Nusbaum C."/>
            <person name="Birren B."/>
        </authorList>
    </citation>
    <scope>NUCLEOTIDE SEQUENCE [LARGE SCALE GENOMIC DNA]</scope>
    <source>
        <strain evidence="11 12">12C11_DIV0727</strain>
    </source>
</reference>
<keyword evidence="7" id="KW-0472">Membrane</keyword>
<evidence type="ECO:0000256" key="5">
    <source>
        <dbReference type="ARBA" id="ARBA00023088"/>
    </source>
</evidence>
<name>A0ABZ2T410_9ENTE</name>
<keyword evidence="4" id="KW-0677">Repeat</keyword>
<keyword evidence="1" id="KW-0134">Cell wall</keyword>
<sequence>MKKMFLTMLSTLFSLTFFCFWDDVQAAVDYSAFNSTYPVSAYYPYSSNKANNLGTYQLINNVKNDYSTPNQKQYTTAPDGQLDYFGLNQSSNKYYSWNNTSINNSGTILGPDPLVTPGLHPAVPLPVPPETIISATGESKTLYFHYYVVQVVKNDVRWSTEQTFGTNYAMQPLDILPTNTNFAWAYYSESPGAIIKYMTTDETELFRTPTIVGEIGESINSEDLTFDGYELFETPDAATFSEEKKVLTYVYRKLVDSSSTSISSTSSTDNSSVPPNSTNSTNSLISTNSTDNSSTSTFSTSSSEDANRTTINTTNSSNKHTNTYKEYPKTGSKDSSILFTIIGSLSMVGAVITLRKYNR</sequence>
<dbReference type="InterPro" id="IPR009459">
    <property type="entry name" value="MucBP_dom"/>
</dbReference>
<feature type="signal peptide" evidence="8">
    <location>
        <begin position="1"/>
        <end position="26"/>
    </location>
</feature>
<dbReference type="Pfam" id="PF00746">
    <property type="entry name" value="Gram_pos_anchor"/>
    <property type="match status" value="1"/>
</dbReference>
<evidence type="ECO:0000256" key="2">
    <source>
        <dbReference type="ARBA" id="ARBA00022525"/>
    </source>
</evidence>
<evidence type="ECO:0000256" key="1">
    <source>
        <dbReference type="ARBA" id="ARBA00022512"/>
    </source>
</evidence>
<evidence type="ECO:0000313" key="12">
    <source>
        <dbReference type="Proteomes" id="UP000195080"/>
    </source>
</evidence>
<evidence type="ECO:0000256" key="6">
    <source>
        <dbReference type="SAM" id="MobiDB-lite"/>
    </source>
</evidence>
<dbReference type="RefSeq" id="WP_086444088.1">
    <property type="nucleotide sequence ID" value="NZ_CP147248.1"/>
</dbReference>
<keyword evidence="12" id="KW-1185">Reference proteome</keyword>
<accession>A0ABZ2T410</accession>